<dbReference type="SUPFAM" id="SSF52833">
    <property type="entry name" value="Thioredoxin-like"/>
    <property type="match status" value="1"/>
</dbReference>
<feature type="domain" description="DSBA-like thioredoxin" evidence="3">
    <location>
        <begin position="7"/>
        <end position="189"/>
    </location>
</feature>
<sequence>MPESVDVKLFFNFRSPYCYIASKTLFQIYDDYHATLVWRPLGGWSGRSSPDRAKVKVPLTRQDVRRITQKMGIPMNPPPITTDPTLAGAASLLAEEQGVLRQWIVEVMRAEWALGLDIGEEQVLLDVGEKIGLERSSLQEAFVNPDYLQQLESNWTEAQNLGLIGVPSFQVGEELFWGSDRIEYVLDHLNELRLRRI</sequence>
<evidence type="ECO:0000313" key="4">
    <source>
        <dbReference type="EMBL" id="PLW67031.1"/>
    </source>
</evidence>
<dbReference type="InterPro" id="IPR051924">
    <property type="entry name" value="GST_Kappa/NadH"/>
</dbReference>
<dbReference type="InterPro" id="IPR014440">
    <property type="entry name" value="HCCAis_GSTk"/>
</dbReference>
<dbReference type="GO" id="GO:0004364">
    <property type="term" value="F:glutathione transferase activity"/>
    <property type="evidence" value="ECO:0007669"/>
    <property type="project" value="TreeGrafter"/>
</dbReference>
<dbReference type="RefSeq" id="WP_076002330.1">
    <property type="nucleotide sequence ID" value="NZ_PKUS01000040.1"/>
</dbReference>
<comment type="catalytic activity">
    <reaction evidence="1">
        <text>2-hydroxychromene-2-carboxylate = (3E)-4-(2-hydroxyphenyl)-2-oxobut-3-enoate</text>
        <dbReference type="Rhea" id="RHEA:27401"/>
        <dbReference type="ChEBI" id="CHEBI:59350"/>
        <dbReference type="ChEBI" id="CHEBI:59353"/>
        <dbReference type="EC" id="5.99.1.4"/>
    </reaction>
</comment>
<evidence type="ECO:0000259" key="3">
    <source>
        <dbReference type="Pfam" id="PF01323"/>
    </source>
</evidence>
<organism evidence="4 5">
    <name type="scientific">Pseudohalioglobus lutimaris</name>
    <dbReference type="NCBI Taxonomy" id="1737061"/>
    <lineage>
        <taxon>Bacteria</taxon>
        <taxon>Pseudomonadati</taxon>
        <taxon>Pseudomonadota</taxon>
        <taxon>Gammaproteobacteria</taxon>
        <taxon>Cellvibrionales</taxon>
        <taxon>Halieaceae</taxon>
        <taxon>Pseudohalioglobus</taxon>
    </lineage>
</organism>
<dbReference type="PANTHER" id="PTHR42943:SF2">
    <property type="entry name" value="GLUTATHIONE S-TRANSFERASE KAPPA 1"/>
    <property type="match status" value="1"/>
</dbReference>
<dbReference type="GO" id="GO:0006749">
    <property type="term" value="P:glutathione metabolic process"/>
    <property type="evidence" value="ECO:0007669"/>
    <property type="project" value="TreeGrafter"/>
</dbReference>
<comment type="similarity">
    <text evidence="1">Belongs to the GST superfamily. NadH family.</text>
</comment>
<keyword evidence="1" id="KW-0413">Isomerase</keyword>
<evidence type="ECO:0000256" key="1">
    <source>
        <dbReference type="PIRNR" id="PIRNR006386"/>
    </source>
</evidence>
<dbReference type="Pfam" id="PF01323">
    <property type="entry name" value="DSBA"/>
    <property type="match status" value="1"/>
</dbReference>
<dbReference type="Proteomes" id="UP000235005">
    <property type="component" value="Unassembled WGS sequence"/>
</dbReference>
<protein>
    <recommendedName>
        <fullName evidence="1">2-hydroxychromene-2-carboxylate isomerase</fullName>
        <ecNumber evidence="1">5.99.1.4</ecNumber>
    </recommendedName>
</protein>
<dbReference type="InterPro" id="IPR036249">
    <property type="entry name" value="Thioredoxin-like_sf"/>
</dbReference>
<dbReference type="GO" id="GO:0004602">
    <property type="term" value="F:glutathione peroxidase activity"/>
    <property type="evidence" value="ECO:0007669"/>
    <property type="project" value="TreeGrafter"/>
</dbReference>
<feature type="active site" description="Nucleophile" evidence="2">
    <location>
        <position position="15"/>
    </location>
</feature>
<keyword evidence="5" id="KW-1185">Reference proteome</keyword>
<reference evidence="4 5" key="1">
    <citation type="submission" date="2018-01" db="EMBL/GenBank/DDBJ databases">
        <title>The draft genome sequence of Halioglobus lutimaris HF004.</title>
        <authorList>
            <person name="Du Z.-J."/>
            <person name="Shi M.-J."/>
        </authorList>
    </citation>
    <scope>NUCLEOTIDE SEQUENCE [LARGE SCALE GENOMIC DNA]</scope>
    <source>
        <strain evidence="4 5">HF004</strain>
    </source>
</reference>
<dbReference type="OrthoDB" id="5244108at2"/>
<dbReference type="PANTHER" id="PTHR42943">
    <property type="entry name" value="GLUTATHIONE S-TRANSFERASE KAPPA"/>
    <property type="match status" value="1"/>
</dbReference>
<accession>A0A2N5WXQ2</accession>
<evidence type="ECO:0000256" key="2">
    <source>
        <dbReference type="PIRSR" id="PIRSR006386-1"/>
    </source>
</evidence>
<dbReference type="EMBL" id="PKUS01000040">
    <property type="protein sequence ID" value="PLW67031.1"/>
    <property type="molecule type" value="Genomic_DNA"/>
</dbReference>
<dbReference type="InterPro" id="IPR001853">
    <property type="entry name" value="DSBA-like_thioredoxin_dom"/>
</dbReference>
<gene>
    <name evidence="4" type="ORF">C0039_19130</name>
</gene>
<dbReference type="Gene3D" id="3.40.30.10">
    <property type="entry name" value="Glutaredoxin"/>
    <property type="match status" value="1"/>
</dbReference>
<dbReference type="GO" id="GO:0018845">
    <property type="term" value="F:2-hydroxychromene-2-carboxylate isomerase activity"/>
    <property type="evidence" value="ECO:0007669"/>
    <property type="project" value="UniProtKB-UniRule"/>
</dbReference>
<dbReference type="AlphaFoldDB" id="A0A2N5WXQ2"/>
<comment type="caution">
    <text evidence="4">The sequence shown here is derived from an EMBL/GenBank/DDBJ whole genome shotgun (WGS) entry which is preliminary data.</text>
</comment>
<evidence type="ECO:0000313" key="5">
    <source>
        <dbReference type="Proteomes" id="UP000235005"/>
    </source>
</evidence>
<dbReference type="PIRSF" id="PIRSF006386">
    <property type="entry name" value="HCCAis_GSTk"/>
    <property type="match status" value="1"/>
</dbReference>
<name>A0A2N5WXQ2_9GAMM</name>
<proteinExistence type="inferred from homology"/>
<dbReference type="EC" id="5.99.1.4" evidence="1"/>